<evidence type="ECO:0000256" key="1">
    <source>
        <dbReference type="SAM" id="Coils"/>
    </source>
</evidence>
<dbReference type="Pfam" id="PF05585">
    <property type="entry name" value="DUF1758"/>
    <property type="match status" value="1"/>
</dbReference>
<evidence type="ECO:0000313" key="4">
    <source>
        <dbReference type="Proteomes" id="UP000025227"/>
    </source>
</evidence>
<dbReference type="GO" id="GO:0006508">
    <property type="term" value="P:proteolysis"/>
    <property type="evidence" value="ECO:0007669"/>
    <property type="project" value="InterPro"/>
</dbReference>
<evidence type="ECO:0000259" key="3">
    <source>
        <dbReference type="Pfam" id="PF05585"/>
    </source>
</evidence>
<dbReference type="GO" id="GO:0004190">
    <property type="term" value="F:aspartic-type endopeptidase activity"/>
    <property type="evidence" value="ECO:0007669"/>
    <property type="project" value="InterPro"/>
</dbReference>
<dbReference type="PROSITE" id="PS00141">
    <property type="entry name" value="ASP_PROTEASE"/>
    <property type="match status" value="1"/>
</dbReference>
<dbReference type="OMA" id="RANIREP"/>
<name>A0A7I4YKL7_HAECO</name>
<dbReference type="Proteomes" id="UP000025227">
    <property type="component" value="Unplaced"/>
</dbReference>
<feature type="compositionally biased region" description="Polar residues" evidence="2">
    <location>
        <begin position="443"/>
        <end position="452"/>
    </location>
</feature>
<dbReference type="WBParaSite" id="HCON_00108560-00001">
    <property type="protein sequence ID" value="HCON_00108560-00001"/>
    <property type="gene ID" value="HCON_00108560"/>
</dbReference>
<dbReference type="SUPFAM" id="SSF50630">
    <property type="entry name" value="Acid proteases"/>
    <property type="match status" value="1"/>
</dbReference>
<keyword evidence="1" id="KW-0175">Coiled coil</keyword>
<reference evidence="5" key="1">
    <citation type="submission" date="2020-12" db="UniProtKB">
        <authorList>
            <consortium name="WormBaseParasite"/>
        </authorList>
    </citation>
    <scope>IDENTIFICATION</scope>
    <source>
        <strain evidence="5">MHco3</strain>
    </source>
</reference>
<keyword evidence="4" id="KW-1185">Reference proteome</keyword>
<evidence type="ECO:0000256" key="2">
    <source>
        <dbReference type="SAM" id="MobiDB-lite"/>
    </source>
</evidence>
<proteinExistence type="predicted"/>
<feature type="coiled-coil region" evidence="1">
    <location>
        <begin position="335"/>
        <end position="362"/>
    </location>
</feature>
<feature type="region of interest" description="Disordered" evidence="2">
    <location>
        <begin position="283"/>
        <end position="311"/>
    </location>
</feature>
<dbReference type="InterPro" id="IPR001969">
    <property type="entry name" value="Aspartic_peptidase_AS"/>
</dbReference>
<evidence type="ECO:0000313" key="5">
    <source>
        <dbReference type="WBParaSite" id="HCON_00108560-00001"/>
    </source>
</evidence>
<protein>
    <submittedName>
        <fullName evidence="5">DUF1758 domain-containing protein</fullName>
    </submittedName>
</protein>
<dbReference type="AlphaFoldDB" id="A0A7I4YKL7"/>
<accession>A0A7I4YKL7</accession>
<dbReference type="InterPro" id="IPR008737">
    <property type="entry name" value="DUF1758"/>
</dbReference>
<dbReference type="InterPro" id="IPR021109">
    <property type="entry name" value="Peptidase_aspartic_dom_sf"/>
</dbReference>
<feature type="region of interest" description="Disordered" evidence="2">
    <location>
        <begin position="1"/>
        <end position="24"/>
    </location>
</feature>
<sequence length="481" mass="53640">MPFPSQTKRFRQPTPGNNNHPRETNRVQTLHAAPARNFTTESERPVSRQCVLQMASALIFNEASGDYQPITILLDSGAQKSFIKAEMRNRLRLPTVSSTSFTTTGMGELQETFISNEVKVTLKGLRSSRKLQRLSVFTKEKLTTTTKTALLSGADKSFIKREKILVAQQTLRPSEVSPDLLIGQDLLNQVIEHHDPVIKLPSGFVLTPTIFGYTISGTGSIPNSMKQVGDVQCGSLIVATPFMSSKNYSKTDKNISGAEAPLANVRDPTAVRRSSAKVRLKRVSKIHPEGTPRKKKGPKVKPKTTLRTPLVSQDDKDVFSNKNARDTFYALLNSVKEIKQKLNRMEDRLRRFDERMHLLDLRTQQVTQTEVFRPGAPQCPTVPTTRCCSMIGHQAKDAQIWSAILQASTERIAQKPINRHVPLEIHTSSHDQNDEPPAYRAGATTSREPSSSSRKKADVPMRRRKPRAAKNQVSLNTTVSS</sequence>
<feature type="compositionally biased region" description="Basic residues" evidence="2">
    <location>
        <begin position="293"/>
        <end position="304"/>
    </location>
</feature>
<feature type="region of interest" description="Disordered" evidence="2">
    <location>
        <begin position="425"/>
        <end position="481"/>
    </location>
</feature>
<feature type="domain" description="DUF1758" evidence="3">
    <location>
        <begin position="72"/>
        <end position="217"/>
    </location>
</feature>
<dbReference type="Gene3D" id="2.40.70.10">
    <property type="entry name" value="Acid Proteases"/>
    <property type="match status" value="1"/>
</dbReference>
<organism evidence="4 5">
    <name type="scientific">Haemonchus contortus</name>
    <name type="common">Barber pole worm</name>
    <dbReference type="NCBI Taxonomy" id="6289"/>
    <lineage>
        <taxon>Eukaryota</taxon>
        <taxon>Metazoa</taxon>
        <taxon>Ecdysozoa</taxon>
        <taxon>Nematoda</taxon>
        <taxon>Chromadorea</taxon>
        <taxon>Rhabditida</taxon>
        <taxon>Rhabditina</taxon>
        <taxon>Rhabditomorpha</taxon>
        <taxon>Strongyloidea</taxon>
        <taxon>Trichostrongylidae</taxon>
        <taxon>Haemonchus</taxon>
    </lineage>
</organism>
<feature type="compositionally biased region" description="Polar residues" evidence="2">
    <location>
        <begin position="471"/>
        <end position="481"/>
    </location>
</feature>
<dbReference type="OrthoDB" id="5851721at2759"/>